<feature type="domain" description="CW-type" evidence="5">
    <location>
        <begin position="6"/>
        <end position="71"/>
    </location>
</feature>
<reference evidence="8" key="1">
    <citation type="submission" date="2016-06" db="UniProtKB">
        <authorList>
            <consortium name="WormBaseParasite"/>
        </authorList>
    </citation>
    <scope>IDENTIFICATION</scope>
</reference>
<dbReference type="SMART" id="SM00293">
    <property type="entry name" value="PWWP"/>
    <property type="match status" value="1"/>
</dbReference>
<evidence type="ECO:0000256" key="3">
    <source>
        <dbReference type="ARBA" id="ARBA00022833"/>
    </source>
</evidence>
<gene>
    <name evidence="6" type="ORF">ECPE_LOCUS7165</name>
</gene>
<dbReference type="Pfam" id="PF00855">
    <property type="entry name" value="PWWP"/>
    <property type="match status" value="1"/>
</dbReference>
<dbReference type="GO" id="GO:0005634">
    <property type="term" value="C:nucleus"/>
    <property type="evidence" value="ECO:0007669"/>
    <property type="project" value="TreeGrafter"/>
</dbReference>
<evidence type="ECO:0000259" key="5">
    <source>
        <dbReference type="PROSITE" id="PS51050"/>
    </source>
</evidence>
<name>A0A183AJN0_9TREM</name>
<sequence length="168" mass="19473">MVSTYDKLVSTWVECCFCMKWRYLPDVHDPSEICSNWHCALQLTHPNKSVVDVDQTDSVEVACTVPQGPTPDAIKDEFIYTQFSVGSVVWAKIQGYPAWPAMIYYNQHGQYAEYDQVSREVTHYHVVFLDPTRSTVSRVNVNRVRKFHSVEELKHKRGVGWTFLVLTR</sequence>
<dbReference type="Pfam" id="PF07496">
    <property type="entry name" value="zf-CW"/>
    <property type="match status" value="1"/>
</dbReference>
<dbReference type="AlphaFoldDB" id="A0A183AJN0"/>
<dbReference type="Gene3D" id="2.30.30.140">
    <property type="match status" value="1"/>
</dbReference>
<protein>
    <submittedName>
        <fullName evidence="8">PWWP domain-containing protein</fullName>
    </submittedName>
</protein>
<dbReference type="EMBL" id="UZAN01044241">
    <property type="protein sequence ID" value="VDP80345.1"/>
    <property type="molecule type" value="Genomic_DNA"/>
</dbReference>
<keyword evidence="1" id="KW-0479">Metal-binding</keyword>
<evidence type="ECO:0000313" key="8">
    <source>
        <dbReference type="WBParaSite" id="ECPE_0000718101-mRNA-1"/>
    </source>
</evidence>
<keyword evidence="7" id="KW-1185">Reference proteome</keyword>
<evidence type="ECO:0000256" key="2">
    <source>
        <dbReference type="ARBA" id="ARBA00022771"/>
    </source>
</evidence>
<dbReference type="Proteomes" id="UP000272942">
    <property type="component" value="Unassembled WGS sequence"/>
</dbReference>
<organism evidence="8">
    <name type="scientific">Echinostoma caproni</name>
    <dbReference type="NCBI Taxonomy" id="27848"/>
    <lineage>
        <taxon>Eukaryota</taxon>
        <taxon>Metazoa</taxon>
        <taxon>Spiralia</taxon>
        <taxon>Lophotrochozoa</taxon>
        <taxon>Platyhelminthes</taxon>
        <taxon>Trematoda</taxon>
        <taxon>Digenea</taxon>
        <taxon>Plagiorchiida</taxon>
        <taxon>Echinostomata</taxon>
        <taxon>Echinostomatoidea</taxon>
        <taxon>Echinostomatidae</taxon>
        <taxon>Echinostoma</taxon>
    </lineage>
</organism>
<dbReference type="PANTHER" id="PTHR15999:SF2">
    <property type="entry name" value="ZINC FINGER CW-TYPE PWWP DOMAIN PROTEIN 1"/>
    <property type="match status" value="1"/>
</dbReference>
<dbReference type="PANTHER" id="PTHR15999">
    <property type="entry name" value="ZINC FINGER CW-TYPE PWWP DOMAIN PROTEIN 1"/>
    <property type="match status" value="1"/>
</dbReference>
<dbReference type="SUPFAM" id="SSF63748">
    <property type="entry name" value="Tudor/PWWP/MBT"/>
    <property type="match status" value="1"/>
</dbReference>
<dbReference type="InterPro" id="IPR000313">
    <property type="entry name" value="PWWP_dom"/>
</dbReference>
<accession>A0A183AJN0</accession>
<keyword evidence="3" id="KW-0862">Zinc</keyword>
<reference evidence="6 7" key="2">
    <citation type="submission" date="2018-11" db="EMBL/GenBank/DDBJ databases">
        <authorList>
            <consortium name="Pathogen Informatics"/>
        </authorList>
    </citation>
    <scope>NUCLEOTIDE SEQUENCE [LARGE SCALE GENOMIC DNA]</scope>
    <source>
        <strain evidence="6 7">Egypt</strain>
    </source>
</reference>
<evidence type="ECO:0000313" key="7">
    <source>
        <dbReference type="Proteomes" id="UP000272942"/>
    </source>
</evidence>
<dbReference type="WBParaSite" id="ECPE_0000718101-mRNA-1">
    <property type="protein sequence ID" value="ECPE_0000718101-mRNA-1"/>
    <property type="gene ID" value="ECPE_0000718101"/>
</dbReference>
<evidence type="ECO:0000313" key="6">
    <source>
        <dbReference type="EMBL" id="VDP80345.1"/>
    </source>
</evidence>
<evidence type="ECO:0000259" key="4">
    <source>
        <dbReference type="PROSITE" id="PS50812"/>
    </source>
</evidence>
<dbReference type="InterPro" id="IPR042778">
    <property type="entry name" value="ZCWPW1/ZCWPW2"/>
</dbReference>
<dbReference type="InterPro" id="IPR011124">
    <property type="entry name" value="Znf_CW"/>
</dbReference>
<keyword evidence="2" id="KW-0863">Zinc-finger</keyword>
<dbReference type="PROSITE" id="PS50812">
    <property type="entry name" value="PWWP"/>
    <property type="match status" value="1"/>
</dbReference>
<evidence type="ECO:0000256" key="1">
    <source>
        <dbReference type="ARBA" id="ARBA00022723"/>
    </source>
</evidence>
<proteinExistence type="predicted"/>
<dbReference type="OrthoDB" id="5964980at2759"/>
<dbReference type="PROSITE" id="PS51050">
    <property type="entry name" value="ZF_CW"/>
    <property type="match status" value="1"/>
</dbReference>
<dbReference type="GO" id="GO:0008270">
    <property type="term" value="F:zinc ion binding"/>
    <property type="evidence" value="ECO:0007669"/>
    <property type="project" value="UniProtKB-KW"/>
</dbReference>
<dbReference type="Gene3D" id="3.30.40.100">
    <property type="match status" value="1"/>
</dbReference>
<feature type="domain" description="PWWP" evidence="4">
    <location>
        <begin position="85"/>
        <end position="150"/>
    </location>
</feature>